<dbReference type="EC" id="3.1.26.4" evidence="3"/>
<evidence type="ECO:0000256" key="1">
    <source>
        <dbReference type="ARBA" id="ARBA00000077"/>
    </source>
</evidence>
<dbReference type="SUPFAM" id="SSF53098">
    <property type="entry name" value="Ribonuclease H-like"/>
    <property type="match status" value="1"/>
</dbReference>
<dbReference type="PANTHER" id="PTHR10642">
    <property type="entry name" value="RIBONUCLEASE H1"/>
    <property type="match status" value="1"/>
</dbReference>
<dbReference type="PANTHER" id="PTHR10642:SF26">
    <property type="entry name" value="RIBONUCLEASE H1"/>
    <property type="match status" value="1"/>
</dbReference>
<evidence type="ECO:0000256" key="7">
    <source>
        <dbReference type="ARBA" id="ARBA00022801"/>
    </source>
</evidence>
<evidence type="ECO:0000256" key="4">
    <source>
        <dbReference type="ARBA" id="ARBA00022722"/>
    </source>
</evidence>
<proteinExistence type="inferred from homology"/>
<keyword evidence="5" id="KW-0479">Metal-binding</keyword>
<comment type="similarity">
    <text evidence="2">Belongs to the RNase H family.</text>
</comment>
<dbReference type="PROSITE" id="PS50879">
    <property type="entry name" value="RNASE_H_1"/>
    <property type="match status" value="1"/>
</dbReference>
<comment type="catalytic activity">
    <reaction evidence="1">
        <text>Endonucleolytic cleavage to 5'-phosphomonoester.</text>
        <dbReference type="EC" id="3.1.26.4"/>
    </reaction>
</comment>
<organism evidence="9 10">
    <name type="scientific">Cordylochernes scorpioides</name>
    <dbReference type="NCBI Taxonomy" id="51811"/>
    <lineage>
        <taxon>Eukaryota</taxon>
        <taxon>Metazoa</taxon>
        <taxon>Ecdysozoa</taxon>
        <taxon>Arthropoda</taxon>
        <taxon>Chelicerata</taxon>
        <taxon>Arachnida</taxon>
        <taxon>Pseudoscorpiones</taxon>
        <taxon>Cheliferoidea</taxon>
        <taxon>Chernetidae</taxon>
        <taxon>Cordylochernes</taxon>
    </lineage>
</organism>
<name>A0ABY6K6C9_9ARAC</name>
<dbReference type="Gene3D" id="3.30.420.10">
    <property type="entry name" value="Ribonuclease H-like superfamily/Ribonuclease H"/>
    <property type="match status" value="1"/>
</dbReference>
<keyword evidence="10" id="KW-1185">Reference proteome</keyword>
<feature type="domain" description="RNase H type-1" evidence="8">
    <location>
        <begin position="81"/>
        <end position="196"/>
    </location>
</feature>
<gene>
    <name evidence="9" type="ORF">LAZ67_2003530</name>
</gene>
<sequence>MLQWPSILAKVQPYQRVQVTKRGSGTFTSQLIPNTELPIPHTELATNSPCFPHLPDNPHKHETQPELLKALGLQIIEENSSLFDITIYTDGSQLETGLSGSGIAIYKDKILEKISLSHPRHLSVYKSELSAIDTALKDININSPSKIIIYSDSRAAIYTLQSCFSTNSSVTVQWLPAHVGIPGNELAESLAKAGALGLPEARESTT</sequence>
<evidence type="ECO:0000313" key="9">
    <source>
        <dbReference type="EMBL" id="UYV63242.1"/>
    </source>
</evidence>
<evidence type="ECO:0000256" key="3">
    <source>
        <dbReference type="ARBA" id="ARBA00012180"/>
    </source>
</evidence>
<dbReference type="CDD" id="cd09276">
    <property type="entry name" value="Rnase_HI_RT_non_LTR"/>
    <property type="match status" value="1"/>
</dbReference>
<dbReference type="Proteomes" id="UP001235939">
    <property type="component" value="Chromosome 02"/>
</dbReference>
<evidence type="ECO:0000256" key="5">
    <source>
        <dbReference type="ARBA" id="ARBA00022723"/>
    </source>
</evidence>
<dbReference type="InterPro" id="IPR050092">
    <property type="entry name" value="RNase_H"/>
</dbReference>
<keyword evidence="7" id="KW-0378">Hydrolase</keyword>
<keyword evidence="4" id="KW-0540">Nuclease</keyword>
<dbReference type="Pfam" id="PF00075">
    <property type="entry name" value="RNase_H"/>
    <property type="match status" value="1"/>
</dbReference>
<dbReference type="InterPro" id="IPR012337">
    <property type="entry name" value="RNaseH-like_sf"/>
</dbReference>
<keyword evidence="6" id="KW-0255">Endonuclease</keyword>
<dbReference type="InterPro" id="IPR002156">
    <property type="entry name" value="RNaseH_domain"/>
</dbReference>
<evidence type="ECO:0000256" key="6">
    <source>
        <dbReference type="ARBA" id="ARBA00022759"/>
    </source>
</evidence>
<dbReference type="InterPro" id="IPR036397">
    <property type="entry name" value="RNaseH_sf"/>
</dbReference>
<evidence type="ECO:0000259" key="8">
    <source>
        <dbReference type="PROSITE" id="PS50879"/>
    </source>
</evidence>
<accession>A0ABY6K6C9</accession>
<dbReference type="EMBL" id="CP092864">
    <property type="protein sequence ID" value="UYV63242.1"/>
    <property type="molecule type" value="Genomic_DNA"/>
</dbReference>
<protein>
    <recommendedName>
        <fullName evidence="3">ribonuclease H</fullName>
        <ecNumber evidence="3">3.1.26.4</ecNumber>
    </recommendedName>
</protein>
<reference evidence="9 10" key="1">
    <citation type="submission" date="2022-01" db="EMBL/GenBank/DDBJ databases">
        <title>A chromosomal length assembly of Cordylochernes scorpioides.</title>
        <authorList>
            <person name="Zeh D."/>
            <person name="Zeh J."/>
        </authorList>
    </citation>
    <scope>NUCLEOTIDE SEQUENCE [LARGE SCALE GENOMIC DNA]</scope>
    <source>
        <strain evidence="9">IN4F17</strain>
        <tissue evidence="9">Whole Body</tissue>
    </source>
</reference>
<evidence type="ECO:0000313" key="10">
    <source>
        <dbReference type="Proteomes" id="UP001235939"/>
    </source>
</evidence>
<evidence type="ECO:0000256" key="2">
    <source>
        <dbReference type="ARBA" id="ARBA00005300"/>
    </source>
</evidence>